<feature type="transmembrane region" description="Helical" evidence="9">
    <location>
        <begin position="151"/>
        <end position="169"/>
    </location>
</feature>
<comment type="similarity">
    <text evidence="2">Belongs to the CN hydrolase family. Apolipoprotein N-acyltransferase subfamily.</text>
</comment>
<evidence type="ECO:0000313" key="11">
    <source>
        <dbReference type="EMBL" id="OGG96629.1"/>
    </source>
</evidence>
<dbReference type="PANTHER" id="PTHR38686:SF1">
    <property type="entry name" value="APOLIPOPROTEIN N-ACYLTRANSFERASE"/>
    <property type="match status" value="1"/>
</dbReference>
<dbReference type="SUPFAM" id="SSF56317">
    <property type="entry name" value="Carbon-nitrogen hydrolase"/>
    <property type="match status" value="1"/>
</dbReference>
<feature type="domain" description="CN hydrolase" evidence="10">
    <location>
        <begin position="200"/>
        <end position="444"/>
    </location>
</feature>
<feature type="transmembrane region" description="Helical" evidence="9">
    <location>
        <begin position="110"/>
        <end position="131"/>
    </location>
</feature>
<dbReference type="PROSITE" id="PS50263">
    <property type="entry name" value="CN_HYDROLASE"/>
    <property type="match status" value="1"/>
</dbReference>
<evidence type="ECO:0000256" key="5">
    <source>
        <dbReference type="ARBA" id="ARBA00022692"/>
    </source>
</evidence>
<evidence type="ECO:0000256" key="7">
    <source>
        <dbReference type="ARBA" id="ARBA00023136"/>
    </source>
</evidence>
<dbReference type="PANTHER" id="PTHR38686">
    <property type="entry name" value="APOLIPOPROTEIN N-ACYLTRANSFERASE"/>
    <property type="match status" value="1"/>
</dbReference>
<protein>
    <recommendedName>
        <fullName evidence="10">CN hydrolase domain-containing protein</fullName>
    </recommendedName>
</protein>
<evidence type="ECO:0000313" key="12">
    <source>
        <dbReference type="Proteomes" id="UP000178449"/>
    </source>
</evidence>
<sequence length="473" mass="52354">MIYALLAGGLLGLWGLPLGLGWLGVLWGFFWVKAAPSLNWRTALGFLFILSHLQNGWVFYALLKGGDWPLWQGYPLFLSLLVFTYALLGLFLWVLTSFGGTKARVFLFPLCYYAFVWLRSEGLGLVGVGPIGSEPWVSLFGPALPLVGARFADFLLISASLLLAWGILASKGRQRAWGLGLGLLAWLYTLGLFAKLPTQGEPVVLLVMPWSGVLGDSPSNEAVVKDYLSRFPKEPRLILLPESALPKGAEMGRDLEQLQSALAPGQAILVGGDRQELGGDQFVNYNALYYLTPGPFDFSLYKKQFLVPFAEYKPSWAEALGLPYLIPRSAPYRIGVPVFFNYAGVTFGPGICFEQYREAWYRDREASVQFYSFSSREFLFSPMGKGVLAQAGRVMARQSYKPVVKVVNGGLSGVVERPGQDLGRWVPKILAGEVEVRPVAEVSPYYRSGLYWTPLLVVGISFGLLATFRKKRE</sequence>
<reference evidence="11 12" key="1">
    <citation type="journal article" date="2016" name="Nat. Commun.">
        <title>Thousands of microbial genomes shed light on interconnected biogeochemical processes in an aquifer system.</title>
        <authorList>
            <person name="Anantharaman K."/>
            <person name="Brown C.T."/>
            <person name="Hug L.A."/>
            <person name="Sharon I."/>
            <person name="Castelle C.J."/>
            <person name="Probst A.J."/>
            <person name="Thomas B.C."/>
            <person name="Singh A."/>
            <person name="Wilkins M.J."/>
            <person name="Karaoz U."/>
            <person name="Brodie E.L."/>
            <person name="Williams K.H."/>
            <person name="Hubbard S.S."/>
            <person name="Banfield J.F."/>
        </authorList>
    </citation>
    <scope>NUCLEOTIDE SEQUENCE [LARGE SCALE GENOMIC DNA]</scope>
</reference>
<evidence type="ECO:0000256" key="6">
    <source>
        <dbReference type="ARBA" id="ARBA00022989"/>
    </source>
</evidence>
<feature type="transmembrane region" description="Helical" evidence="9">
    <location>
        <begin position="449"/>
        <end position="468"/>
    </location>
</feature>
<evidence type="ECO:0000256" key="4">
    <source>
        <dbReference type="ARBA" id="ARBA00022679"/>
    </source>
</evidence>
<accession>A0A1F6GET8</accession>
<dbReference type="GO" id="GO:0005886">
    <property type="term" value="C:plasma membrane"/>
    <property type="evidence" value="ECO:0007669"/>
    <property type="project" value="UniProtKB-SubCell"/>
</dbReference>
<evidence type="ECO:0000256" key="3">
    <source>
        <dbReference type="ARBA" id="ARBA00022475"/>
    </source>
</evidence>
<comment type="caution">
    <text evidence="11">The sequence shown here is derived from an EMBL/GenBank/DDBJ whole genome shotgun (WGS) entry which is preliminary data.</text>
</comment>
<dbReference type="Gene3D" id="3.60.110.10">
    <property type="entry name" value="Carbon-nitrogen hydrolase"/>
    <property type="match status" value="1"/>
</dbReference>
<evidence type="ECO:0000256" key="1">
    <source>
        <dbReference type="ARBA" id="ARBA00004651"/>
    </source>
</evidence>
<keyword evidence="7 9" id="KW-0472">Membrane</keyword>
<dbReference type="InterPro" id="IPR003010">
    <property type="entry name" value="C-N_Hydrolase"/>
</dbReference>
<keyword evidence="5 9" id="KW-0812">Transmembrane</keyword>
<keyword evidence="4" id="KW-0808">Transferase</keyword>
<dbReference type="GO" id="GO:0042158">
    <property type="term" value="P:lipoprotein biosynthetic process"/>
    <property type="evidence" value="ECO:0007669"/>
    <property type="project" value="InterPro"/>
</dbReference>
<dbReference type="STRING" id="1817772.A2527_03470"/>
<evidence type="ECO:0000256" key="2">
    <source>
        <dbReference type="ARBA" id="ARBA00010065"/>
    </source>
</evidence>
<keyword evidence="8" id="KW-0012">Acyltransferase</keyword>
<dbReference type="InterPro" id="IPR004563">
    <property type="entry name" value="Apolipo_AcylTrfase"/>
</dbReference>
<dbReference type="Proteomes" id="UP000178449">
    <property type="component" value="Unassembled WGS sequence"/>
</dbReference>
<feature type="transmembrane region" description="Helical" evidence="9">
    <location>
        <begin position="12"/>
        <end position="32"/>
    </location>
</feature>
<keyword evidence="6 9" id="KW-1133">Transmembrane helix</keyword>
<evidence type="ECO:0000259" key="10">
    <source>
        <dbReference type="PROSITE" id="PS50263"/>
    </source>
</evidence>
<dbReference type="AlphaFoldDB" id="A0A1F6GET8"/>
<dbReference type="InterPro" id="IPR036526">
    <property type="entry name" value="C-N_Hydrolase_sf"/>
</dbReference>
<name>A0A1F6GET8_9PROT</name>
<organism evidence="11 12">
    <name type="scientific">Candidatus Lambdaproteobacteria bacterium RIFOXYD2_FULL_50_16</name>
    <dbReference type="NCBI Taxonomy" id="1817772"/>
    <lineage>
        <taxon>Bacteria</taxon>
        <taxon>Pseudomonadati</taxon>
        <taxon>Pseudomonadota</taxon>
        <taxon>Candidatus Lambdaproteobacteria</taxon>
    </lineage>
</organism>
<keyword evidence="3" id="KW-1003">Cell membrane</keyword>
<gene>
    <name evidence="11" type="ORF">A2527_03470</name>
</gene>
<dbReference type="GO" id="GO:0016410">
    <property type="term" value="F:N-acyltransferase activity"/>
    <property type="evidence" value="ECO:0007669"/>
    <property type="project" value="InterPro"/>
</dbReference>
<dbReference type="EMBL" id="MFNE01000010">
    <property type="protein sequence ID" value="OGG96629.1"/>
    <property type="molecule type" value="Genomic_DNA"/>
</dbReference>
<feature type="transmembrane region" description="Helical" evidence="9">
    <location>
        <begin position="75"/>
        <end position="98"/>
    </location>
</feature>
<feature type="transmembrane region" description="Helical" evidence="9">
    <location>
        <begin position="44"/>
        <end position="63"/>
    </location>
</feature>
<proteinExistence type="inferred from homology"/>
<evidence type="ECO:0000256" key="9">
    <source>
        <dbReference type="SAM" id="Phobius"/>
    </source>
</evidence>
<evidence type="ECO:0000256" key="8">
    <source>
        <dbReference type="ARBA" id="ARBA00023315"/>
    </source>
</evidence>
<feature type="transmembrane region" description="Helical" evidence="9">
    <location>
        <begin position="176"/>
        <end position="194"/>
    </location>
</feature>
<comment type="subcellular location">
    <subcellularLocation>
        <location evidence="1">Cell membrane</location>
        <topology evidence="1">Multi-pass membrane protein</topology>
    </subcellularLocation>
</comment>